<dbReference type="AlphaFoldDB" id="A0A1G7WS92"/>
<organism evidence="2 3">
    <name type="scientific">Mucilaginibacter gossypii</name>
    <dbReference type="NCBI Taxonomy" id="551996"/>
    <lineage>
        <taxon>Bacteria</taxon>
        <taxon>Pseudomonadati</taxon>
        <taxon>Bacteroidota</taxon>
        <taxon>Sphingobacteriia</taxon>
        <taxon>Sphingobacteriales</taxon>
        <taxon>Sphingobacteriaceae</taxon>
        <taxon>Mucilaginibacter</taxon>
    </lineage>
</organism>
<dbReference type="InterPro" id="IPR021314">
    <property type="entry name" value="DUF2911"/>
</dbReference>
<dbReference type="Pfam" id="PF11138">
    <property type="entry name" value="DUF2911"/>
    <property type="match status" value="1"/>
</dbReference>
<protein>
    <recommendedName>
        <fullName evidence="4">DUF2911 domain-containing protein</fullName>
    </recommendedName>
</protein>
<dbReference type="Proteomes" id="UP000199705">
    <property type="component" value="Unassembled WGS sequence"/>
</dbReference>
<reference evidence="3" key="1">
    <citation type="submission" date="2016-10" db="EMBL/GenBank/DDBJ databases">
        <authorList>
            <person name="Varghese N."/>
            <person name="Submissions S."/>
        </authorList>
    </citation>
    <scope>NUCLEOTIDE SEQUENCE [LARGE SCALE GENOMIC DNA]</scope>
    <source>
        <strain evidence="3">Gh-67</strain>
    </source>
</reference>
<dbReference type="STRING" id="551996.SAMN05192573_104531"/>
<dbReference type="EMBL" id="FNCG01000004">
    <property type="protein sequence ID" value="SDG74837.1"/>
    <property type="molecule type" value="Genomic_DNA"/>
</dbReference>
<sequence>MRNLMKKSFQLKAAFLFAFALLVSAVTFAQNKPASPRDSVSGTAAGSTITINYGSPSVKGRKIWGGLEAYGKVWRAGANEATTFTTTKDIKVEGKPLAAGTYGFFLIPAENGTWTVIFNKVAKQWGAFKYDESKDALRVNVKTKAAPMHERLVYTVDAKSFCMFWDKIVVPVSVSK</sequence>
<name>A0A1G7WS92_9SPHI</name>
<accession>A0A1G7WS92</accession>
<evidence type="ECO:0000313" key="3">
    <source>
        <dbReference type="Proteomes" id="UP000199705"/>
    </source>
</evidence>
<keyword evidence="3" id="KW-1185">Reference proteome</keyword>
<feature type="chain" id="PRO_5011724203" description="DUF2911 domain-containing protein" evidence="1">
    <location>
        <begin position="30"/>
        <end position="176"/>
    </location>
</feature>
<gene>
    <name evidence="2" type="ORF">SAMN05192573_104531</name>
</gene>
<proteinExistence type="predicted"/>
<evidence type="ECO:0008006" key="4">
    <source>
        <dbReference type="Google" id="ProtNLM"/>
    </source>
</evidence>
<evidence type="ECO:0000256" key="1">
    <source>
        <dbReference type="SAM" id="SignalP"/>
    </source>
</evidence>
<evidence type="ECO:0000313" key="2">
    <source>
        <dbReference type="EMBL" id="SDG74837.1"/>
    </source>
</evidence>
<feature type="signal peptide" evidence="1">
    <location>
        <begin position="1"/>
        <end position="29"/>
    </location>
</feature>
<keyword evidence="1" id="KW-0732">Signal</keyword>